<proteinExistence type="predicted"/>
<sequence>MVMCLEACPHRPPPQHFLPRVSGFPELRVQGSVPPLQSQRPEAELHRLPQ</sequence>
<evidence type="ECO:0000313" key="2">
    <source>
        <dbReference type="EMBL" id="CAI0456241.1"/>
    </source>
</evidence>
<keyword evidence="3" id="KW-1185">Reference proteome</keyword>
<evidence type="ECO:0000256" key="1">
    <source>
        <dbReference type="SAM" id="MobiDB-lite"/>
    </source>
</evidence>
<organism evidence="2 3">
    <name type="scientific">Linum tenue</name>
    <dbReference type="NCBI Taxonomy" id="586396"/>
    <lineage>
        <taxon>Eukaryota</taxon>
        <taxon>Viridiplantae</taxon>
        <taxon>Streptophyta</taxon>
        <taxon>Embryophyta</taxon>
        <taxon>Tracheophyta</taxon>
        <taxon>Spermatophyta</taxon>
        <taxon>Magnoliopsida</taxon>
        <taxon>eudicotyledons</taxon>
        <taxon>Gunneridae</taxon>
        <taxon>Pentapetalae</taxon>
        <taxon>rosids</taxon>
        <taxon>fabids</taxon>
        <taxon>Malpighiales</taxon>
        <taxon>Linaceae</taxon>
        <taxon>Linum</taxon>
    </lineage>
</organism>
<dbReference type="AlphaFoldDB" id="A0AAV0NCF9"/>
<protein>
    <submittedName>
        <fullName evidence="2">Uncharacterized protein</fullName>
    </submittedName>
</protein>
<gene>
    <name evidence="2" type="ORF">LITE_LOCUS32685</name>
</gene>
<reference evidence="2" key="1">
    <citation type="submission" date="2022-08" db="EMBL/GenBank/DDBJ databases">
        <authorList>
            <person name="Gutierrez-Valencia J."/>
        </authorList>
    </citation>
    <scope>NUCLEOTIDE SEQUENCE</scope>
</reference>
<comment type="caution">
    <text evidence="2">The sequence shown here is derived from an EMBL/GenBank/DDBJ whole genome shotgun (WGS) entry which is preliminary data.</text>
</comment>
<dbReference type="Proteomes" id="UP001154282">
    <property type="component" value="Unassembled WGS sequence"/>
</dbReference>
<name>A0AAV0NCF9_9ROSI</name>
<feature type="region of interest" description="Disordered" evidence="1">
    <location>
        <begin position="31"/>
        <end position="50"/>
    </location>
</feature>
<evidence type="ECO:0000313" key="3">
    <source>
        <dbReference type="Proteomes" id="UP001154282"/>
    </source>
</evidence>
<dbReference type="EMBL" id="CAMGYJ010000008">
    <property type="protein sequence ID" value="CAI0456241.1"/>
    <property type="molecule type" value="Genomic_DNA"/>
</dbReference>
<accession>A0AAV0NCF9</accession>
<feature type="compositionally biased region" description="Basic and acidic residues" evidence="1">
    <location>
        <begin position="41"/>
        <end position="50"/>
    </location>
</feature>